<sequence length="594" mass="67268">MDLEPQNQENSHNSGVQHLAFKLPEVLHEIMSFLPSNDLRRTVTFVSRGWEAAARAHLLSRTLVSLSPTNMAAYLATTQAGFNHFKRLHLSELNFGNPSPEESHLLETFISTASSPITELHLDYFPHRVGCMAPHVITLLKSCHNLKFLYFFPKYFYLKFTEISLPEGARFPGVTNLGISMCLYYSSPQDKFGIQIEETMLALVTFFPNLTKFLSDTLPRNVVEHFLSRNASIESISLKLHDRISPLPILFVKKRSIFLTRVEFKVPLFSQSDHYYSAILAMFSDRLEKLKLTSFQSVSAWYFDLNEISTISLPAVFSKLKCFEMGISEYYYGLGQHFIFTPGLCLKFGENFTYAKQFPTLEKIVVSKFETNLDMYNGGWLSEEEWFESWAGFLNSYFLRGEETCLTVREISLPPPPAKLGRSVLYNHSGMDLEPQDEDNGGNSGHLAPKLHETVTLVSRGWEEAAHTSFPAHLSPSPRKICPHTWSQPMPARTTTNVFTLISISIIPTLKSPKCWKLSSPQRPRPLPSCGSNTSLTELVYVNATEASIPKNLEFPTVTNLVISMAFSPNILDIGPTLEESIFEVVKLFRTLKN</sequence>
<dbReference type="InterPro" id="IPR036047">
    <property type="entry name" value="F-box-like_dom_sf"/>
</dbReference>
<dbReference type="SUPFAM" id="SSF81383">
    <property type="entry name" value="F-box domain"/>
    <property type="match status" value="1"/>
</dbReference>
<comment type="caution">
    <text evidence="1">The sequence shown here is derived from an EMBL/GenBank/DDBJ whole genome shotgun (WGS) entry which is preliminary data.</text>
</comment>
<dbReference type="EMBL" id="LNIX01000010">
    <property type="protein sequence ID" value="OXA49617.1"/>
    <property type="molecule type" value="Genomic_DNA"/>
</dbReference>
<dbReference type="InterPro" id="IPR032675">
    <property type="entry name" value="LRR_dom_sf"/>
</dbReference>
<protein>
    <recommendedName>
        <fullName evidence="3">F-box domain-containing protein</fullName>
    </recommendedName>
</protein>
<evidence type="ECO:0000313" key="1">
    <source>
        <dbReference type="EMBL" id="OXA49617.1"/>
    </source>
</evidence>
<evidence type="ECO:0008006" key="3">
    <source>
        <dbReference type="Google" id="ProtNLM"/>
    </source>
</evidence>
<dbReference type="Gene3D" id="3.80.10.10">
    <property type="entry name" value="Ribonuclease Inhibitor"/>
    <property type="match status" value="1"/>
</dbReference>
<reference evidence="1 2" key="1">
    <citation type="submission" date="2015-12" db="EMBL/GenBank/DDBJ databases">
        <title>The genome of Folsomia candida.</title>
        <authorList>
            <person name="Faddeeva A."/>
            <person name="Derks M.F."/>
            <person name="Anvar Y."/>
            <person name="Smit S."/>
            <person name="Van Straalen N."/>
            <person name="Roelofs D."/>
        </authorList>
    </citation>
    <scope>NUCLEOTIDE SEQUENCE [LARGE SCALE GENOMIC DNA]</scope>
    <source>
        <strain evidence="1 2">VU population</strain>
        <tissue evidence="1">Whole body</tissue>
    </source>
</reference>
<dbReference type="Proteomes" id="UP000198287">
    <property type="component" value="Unassembled WGS sequence"/>
</dbReference>
<dbReference type="OrthoDB" id="509497at2759"/>
<organism evidence="1 2">
    <name type="scientific">Folsomia candida</name>
    <name type="common">Springtail</name>
    <dbReference type="NCBI Taxonomy" id="158441"/>
    <lineage>
        <taxon>Eukaryota</taxon>
        <taxon>Metazoa</taxon>
        <taxon>Ecdysozoa</taxon>
        <taxon>Arthropoda</taxon>
        <taxon>Hexapoda</taxon>
        <taxon>Collembola</taxon>
        <taxon>Entomobryomorpha</taxon>
        <taxon>Isotomoidea</taxon>
        <taxon>Isotomidae</taxon>
        <taxon>Proisotominae</taxon>
        <taxon>Folsomia</taxon>
    </lineage>
</organism>
<proteinExistence type="predicted"/>
<name>A0A226DY35_FOLCA</name>
<keyword evidence="2" id="KW-1185">Reference proteome</keyword>
<evidence type="ECO:0000313" key="2">
    <source>
        <dbReference type="Proteomes" id="UP000198287"/>
    </source>
</evidence>
<dbReference type="AlphaFoldDB" id="A0A226DY35"/>
<accession>A0A226DY35</accession>
<gene>
    <name evidence="1" type="ORF">Fcan01_15868</name>
</gene>